<dbReference type="PANTHER" id="PTHR30255">
    <property type="entry name" value="SINGLE-STRANDED-DNA-SPECIFIC EXONUCLEASE RECJ"/>
    <property type="match status" value="1"/>
</dbReference>
<dbReference type="GO" id="GO:0003676">
    <property type="term" value="F:nucleic acid binding"/>
    <property type="evidence" value="ECO:0007669"/>
    <property type="project" value="InterPro"/>
</dbReference>
<dbReference type="AlphaFoldDB" id="A0A4R3MGH5"/>
<evidence type="ECO:0000256" key="1">
    <source>
        <dbReference type="ARBA" id="ARBA00005915"/>
    </source>
</evidence>
<dbReference type="InterPro" id="IPR038763">
    <property type="entry name" value="DHH_sf"/>
</dbReference>
<feature type="domain" description="DDH" evidence="7">
    <location>
        <begin position="62"/>
        <end position="215"/>
    </location>
</feature>
<dbReference type="GO" id="GO:0006310">
    <property type="term" value="P:DNA recombination"/>
    <property type="evidence" value="ECO:0007669"/>
    <property type="project" value="InterPro"/>
</dbReference>
<dbReference type="EMBL" id="SMAK01000004">
    <property type="protein sequence ID" value="TCT11449.1"/>
    <property type="molecule type" value="Genomic_DNA"/>
</dbReference>
<accession>A0A4R3MGH5</accession>
<evidence type="ECO:0000313" key="11">
    <source>
        <dbReference type="Proteomes" id="UP000295678"/>
    </source>
</evidence>
<evidence type="ECO:0000259" key="7">
    <source>
        <dbReference type="Pfam" id="PF01368"/>
    </source>
</evidence>
<dbReference type="Proteomes" id="UP000295678">
    <property type="component" value="Unassembled WGS sequence"/>
</dbReference>
<dbReference type="PANTHER" id="PTHR30255:SF2">
    <property type="entry name" value="SINGLE-STRANDED-DNA-SPECIFIC EXONUCLEASE RECJ"/>
    <property type="match status" value="1"/>
</dbReference>
<dbReference type="InterPro" id="IPR003156">
    <property type="entry name" value="DHHA1_dom"/>
</dbReference>
<dbReference type="GO" id="GO:0006281">
    <property type="term" value="P:DNA repair"/>
    <property type="evidence" value="ECO:0007669"/>
    <property type="project" value="InterPro"/>
</dbReference>
<proteinExistence type="inferred from homology"/>
<keyword evidence="3" id="KW-0540">Nuclease</keyword>
<organism evidence="10 11">
    <name type="scientific">Tepidamorphus gemmatus</name>
    <dbReference type="NCBI Taxonomy" id="747076"/>
    <lineage>
        <taxon>Bacteria</taxon>
        <taxon>Pseudomonadati</taxon>
        <taxon>Pseudomonadota</taxon>
        <taxon>Alphaproteobacteria</taxon>
        <taxon>Hyphomicrobiales</taxon>
        <taxon>Tepidamorphaceae</taxon>
        <taxon>Tepidamorphus</taxon>
    </lineage>
</organism>
<dbReference type="Gene3D" id="3.90.1640.30">
    <property type="match status" value="1"/>
</dbReference>
<dbReference type="InterPro" id="IPR051673">
    <property type="entry name" value="SSDNA_exonuclease_RecJ"/>
</dbReference>
<comment type="caution">
    <text evidence="10">The sequence shown here is derived from an EMBL/GenBank/DDBJ whole genome shotgun (WGS) entry which is preliminary data.</text>
</comment>
<dbReference type="InterPro" id="IPR041122">
    <property type="entry name" value="RecJ_OB"/>
</dbReference>
<evidence type="ECO:0000259" key="9">
    <source>
        <dbReference type="Pfam" id="PF17768"/>
    </source>
</evidence>
<evidence type="ECO:0000256" key="5">
    <source>
        <dbReference type="ARBA" id="ARBA00022839"/>
    </source>
</evidence>
<evidence type="ECO:0000259" key="8">
    <source>
        <dbReference type="Pfam" id="PF02272"/>
    </source>
</evidence>
<evidence type="ECO:0000256" key="3">
    <source>
        <dbReference type="ARBA" id="ARBA00022722"/>
    </source>
</evidence>
<name>A0A4R3MGH5_9HYPH</name>
<dbReference type="Pfam" id="PF01368">
    <property type="entry name" value="DHH"/>
    <property type="match status" value="1"/>
</dbReference>
<reference evidence="10 11" key="1">
    <citation type="submission" date="2019-03" db="EMBL/GenBank/DDBJ databases">
        <title>Genomic Encyclopedia of Type Strains, Phase IV (KMG-IV): sequencing the most valuable type-strain genomes for metagenomic binning, comparative biology and taxonomic classification.</title>
        <authorList>
            <person name="Goeker M."/>
        </authorList>
    </citation>
    <scope>NUCLEOTIDE SEQUENCE [LARGE SCALE GENOMIC DNA]</scope>
    <source>
        <strain evidence="10 11">DSM 19345</strain>
    </source>
</reference>
<dbReference type="Pfam" id="PF17768">
    <property type="entry name" value="RecJ_OB"/>
    <property type="match status" value="1"/>
</dbReference>
<evidence type="ECO:0000256" key="6">
    <source>
        <dbReference type="SAM" id="Coils"/>
    </source>
</evidence>
<keyword evidence="11" id="KW-1185">Reference proteome</keyword>
<dbReference type="NCBIfam" id="TIGR00644">
    <property type="entry name" value="recJ"/>
    <property type="match status" value="1"/>
</dbReference>
<dbReference type="Gene3D" id="3.10.310.30">
    <property type="match status" value="1"/>
</dbReference>
<dbReference type="SUPFAM" id="SSF64182">
    <property type="entry name" value="DHH phosphoesterases"/>
    <property type="match status" value="1"/>
</dbReference>
<dbReference type="Pfam" id="PF02272">
    <property type="entry name" value="DHHA1"/>
    <property type="match status" value="1"/>
</dbReference>
<protein>
    <recommendedName>
        <fullName evidence="2">Single-stranded-DNA-specific exonuclease RecJ</fullName>
    </recommendedName>
</protein>
<feature type="coiled-coil region" evidence="6">
    <location>
        <begin position="295"/>
        <end position="322"/>
    </location>
</feature>
<sequence length="558" mass="57860">MVQQHDLPELLARVLAGRGVAAADASGYLDPSLRALMPDPSRLAGMEAAADRLARAIRAGERIAIFGDYDVDGATSAALLARFLRFHGLDPVIHIPDRIVEGYGPNDEAIAALARTGASLLVTVDCGSTSHDALSRARRLGLDVVVVDHHQMGADLPPAVAVVNPNRQDDLSGQGHLAAVGVVFLLLVATNRLLRAAGHPQPDLLGWLDLVALGTVADVVPLTGLNRAYVRKGLIALRRRDCIGLAALADVARLTEPPDTYHLGFLLGPRINAGGRIGDAGLGVRLLLCSDSNEAARLAATLDRLNGERQAIEARILEQAQAIIEADLAVRPRSVLVAHSADDWHPGVVGIVAARLKEKYGVPAFAIALGPDGFGTGSGRSIRGVDLGAAIRAAVAEGIAVKGGGHAMAAGLTVHRDRIGDLSEFLDARLAASVAAAAESDLKVDGLLTASGATPELAATLEAAGPFGSGNPQPVVALAAHRLAYVEPTAQGHVRLSLADSSGRIKGIAFRAVGTPLGDALLSARDRTVHVAGTLRVDRWGGREAVQIAVRDIAPHGT</sequence>
<keyword evidence="5 10" id="KW-0269">Exonuclease</keyword>
<evidence type="ECO:0000256" key="4">
    <source>
        <dbReference type="ARBA" id="ARBA00022801"/>
    </source>
</evidence>
<keyword evidence="6" id="KW-0175">Coiled coil</keyword>
<evidence type="ECO:0000256" key="2">
    <source>
        <dbReference type="ARBA" id="ARBA00019841"/>
    </source>
</evidence>
<gene>
    <name evidence="10" type="ORF">EDC22_104211</name>
</gene>
<dbReference type="GO" id="GO:0008409">
    <property type="term" value="F:5'-3' exonuclease activity"/>
    <property type="evidence" value="ECO:0007669"/>
    <property type="project" value="InterPro"/>
</dbReference>
<keyword evidence="4" id="KW-0378">Hydrolase</keyword>
<feature type="domain" description="RecJ OB" evidence="9">
    <location>
        <begin position="444"/>
        <end position="552"/>
    </location>
</feature>
<dbReference type="InterPro" id="IPR001667">
    <property type="entry name" value="DDH_dom"/>
</dbReference>
<feature type="domain" description="DHHA1" evidence="8">
    <location>
        <begin position="335"/>
        <end position="431"/>
    </location>
</feature>
<dbReference type="InterPro" id="IPR004610">
    <property type="entry name" value="RecJ"/>
</dbReference>
<evidence type="ECO:0000313" key="10">
    <source>
        <dbReference type="EMBL" id="TCT11449.1"/>
    </source>
</evidence>
<comment type="similarity">
    <text evidence="1">Belongs to the RecJ family.</text>
</comment>